<dbReference type="Proteomes" id="UP001153365">
    <property type="component" value="Unassembled WGS sequence"/>
</dbReference>
<accession>A0AAV0ASY0</accession>
<sequence>MQKKQKPTEHLINFQPKKKLNTSQKFTGNIQPSQSTKEDKKLAIISNCDDDTLKMDNIIRPNRELGTTETPHDLEYITNNLANIKKESLKFNIPDKYLPLYTDLENFVQKFPKPPTIENECKFINKALLYMEGEKKIEILNYALECFFSIAKIPCMSSKENFLKAVFDKQKMVLKEKAKKGATFKVARTFYAKQMRPIDFILKIDKRWTFSTVTAEIQAQLGLKLLMKSGFSSLPEKETKALKVTYKKLTEKSVDKMKEIKLNKIVKDVVSSLILNIYQISIIKDTASYFGKDIGVQNDIEKNWNLLASNWHNLESFCQGTSDLSQGAGKECDEINSENLCSLLKWRNGLHSISGMEN</sequence>
<protein>
    <submittedName>
        <fullName evidence="2">Uncharacterized protein</fullName>
    </submittedName>
</protein>
<organism evidence="2 3">
    <name type="scientific">Phakopsora pachyrhizi</name>
    <name type="common">Asian soybean rust disease fungus</name>
    <dbReference type="NCBI Taxonomy" id="170000"/>
    <lineage>
        <taxon>Eukaryota</taxon>
        <taxon>Fungi</taxon>
        <taxon>Dikarya</taxon>
        <taxon>Basidiomycota</taxon>
        <taxon>Pucciniomycotina</taxon>
        <taxon>Pucciniomycetes</taxon>
        <taxon>Pucciniales</taxon>
        <taxon>Phakopsoraceae</taxon>
        <taxon>Phakopsora</taxon>
    </lineage>
</organism>
<feature type="region of interest" description="Disordered" evidence="1">
    <location>
        <begin position="1"/>
        <end position="37"/>
    </location>
</feature>
<reference evidence="2" key="1">
    <citation type="submission" date="2022-06" db="EMBL/GenBank/DDBJ databases">
        <authorList>
            <consortium name="SYNGENTA / RWTH Aachen University"/>
        </authorList>
    </citation>
    <scope>NUCLEOTIDE SEQUENCE</scope>
</reference>
<comment type="caution">
    <text evidence="2">The sequence shown here is derived from an EMBL/GenBank/DDBJ whole genome shotgun (WGS) entry which is preliminary data.</text>
</comment>
<evidence type="ECO:0000256" key="1">
    <source>
        <dbReference type="SAM" id="MobiDB-lite"/>
    </source>
</evidence>
<proteinExistence type="predicted"/>
<evidence type="ECO:0000313" key="3">
    <source>
        <dbReference type="Proteomes" id="UP001153365"/>
    </source>
</evidence>
<dbReference type="AlphaFoldDB" id="A0AAV0ASY0"/>
<gene>
    <name evidence="2" type="ORF">PPACK8108_LOCUS5444</name>
</gene>
<dbReference type="EMBL" id="CALTRL010001059">
    <property type="protein sequence ID" value="CAH7670719.1"/>
    <property type="molecule type" value="Genomic_DNA"/>
</dbReference>
<evidence type="ECO:0000313" key="2">
    <source>
        <dbReference type="EMBL" id="CAH7670719.1"/>
    </source>
</evidence>
<name>A0AAV0ASY0_PHAPC</name>
<keyword evidence="3" id="KW-1185">Reference proteome</keyword>
<feature type="compositionally biased region" description="Polar residues" evidence="1">
    <location>
        <begin position="21"/>
        <end position="35"/>
    </location>
</feature>